<feature type="transmembrane region" description="Helical" evidence="2">
    <location>
        <begin position="53"/>
        <end position="73"/>
    </location>
</feature>
<feature type="region of interest" description="Disordered" evidence="1">
    <location>
        <begin position="1"/>
        <end position="40"/>
    </location>
</feature>
<feature type="transmembrane region" description="Helical" evidence="2">
    <location>
        <begin position="79"/>
        <end position="98"/>
    </location>
</feature>
<keyword evidence="2" id="KW-0812">Transmembrane</keyword>
<dbReference type="RefSeq" id="WP_085477077.1">
    <property type="nucleotide sequence ID" value="NZ_FXBM01000002.1"/>
</dbReference>
<dbReference type="OrthoDB" id="4803675at2"/>
<evidence type="ECO:0000313" key="4">
    <source>
        <dbReference type="EMBL" id="SMH46359.1"/>
    </source>
</evidence>
<organism evidence="4 5">
    <name type="scientific">Rathayibacter oskolensis</name>
    <dbReference type="NCBI Taxonomy" id="1891671"/>
    <lineage>
        <taxon>Bacteria</taxon>
        <taxon>Bacillati</taxon>
        <taxon>Actinomycetota</taxon>
        <taxon>Actinomycetes</taxon>
        <taxon>Micrococcales</taxon>
        <taxon>Microbacteriaceae</taxon>
        <taxon>Rathayibacter</taxon>
    </lineage>
</organism>
<evidence type="ECO:0000259" key="3">
    <source>
        <dbReference type="Pfam" id="PF13239"/>
    </source>
</evidence>
<protein>
    <submittedName>
        <fullName evidence="4">2TM domain-containing protein</fullName>
    </submittedName>
</protein>
<dbReference type="Proteomes" id="UP000193711">
    <property type="component" value="Unassembled WGS sequence"/>
</dbReference>
<keyword evidence="5" id="KW-1185">Reference proteome</keyword>
<feature type="domain" description="2TM" evidence="3">
    <location>
        <begin position="42"/>
        <end position="115"/>
    </location>
</feature>
<evidence type="ECO:0000313" key="5">
    <source>
        <dbReference type="Proteomes" id="UP000193711"/>
    </source>
</evidence>
<evidence type="ECO:0000256" key="2">
    <source>
        <dbReference type="SAM" id="Phobius"/>
    </source>
</evidence>
<dbReference type="Pfam" id="PF13239">
    <property type="entry name" value="2TM"/>
    <property type="match status" value="1"/>
</dbReference>
<keyword evidence="2" id="KW-1133">Transmembrane helix</keyword>
<dbReference type="STRING" id="1891671.SAMN06295885_2726"/>
<evidence type="ECO:0000256" key="1">
    <source>
        <dbReference type="SAM" id="MobiDB-lite"/>
    </source>
</evidence>
<gene>
    <name evidence="4" type="ORF">SAMN06295885_2726</name>
</gene>
<dbReference type="EMBL" id="FXBM01000002">
    <property type="protein sequence ID" value="SMH46359.1"/>
    <property type="molecule type" value="Genomic_DNA"/>
</dbReference>
<proteinExistence type="predicted"/>
<dbReference type="InterPro" id="IPR025698">
    <property type="entry name" value="2TM_dom"/>
</dbReference>
<keyword evidence="2" id="KW-0472">Membrane</keyword>
<sequence>MSEQWGSPDPSARRDPPPPSDVQPATGASSTPARPEDVERAQAVKELKRRRDFAGAVGGWVGVSALTTVIWFATGAPGYFWPIWPMIGVGIGVAGRAASIWSPAKKDITEAEIAAQMRRREQRGR</sequence>
<name>A0A1X7P7T2_9MICO</name>
<dbReference type="AlphaFoldDB" id="A0A1X7P7T2"/>
<accession>A0A1X7P7T2</accession>
<reference evidence="5" key="1">
    <citation type="submission" date="2017-04" db="EMBL/GenBank/DDBJ databases">
        <authorList>
            <person name="Varghese N."/>
            <person name="Submissions S."/>
        </authorList>
    </citation>
    <scope>NUCLEOTIDE SEQUENCE [LARGE SCALE GENOMIC DNA]</scope>
    <source>
        <strain evidence="5">VKM Ac-2121</strain>
    </source>
</reference>